<keyword evidence="2" id="KW-1185">Reference proteome</keyword>
<accession>A0AAD5M192</accession>
<gene>
    <name evidence="1" type="ORF">KIN20_003371</name>
</gene>
<name>A0AAD5M192_PARTN</name>
<evidence type="ECO:0000313" key="2">
    <source>
        <dbReference type="Proteomes" id="UP001196413"/>
    </source>
</evidence>
<reference evidence="1" key="1">
    <citation type="submission" date="2021-06" db="EMBL/GenBank/DDBJ databases">
        <title>Parelaphostrongylus tenuis whole genome reference sequence.</title>
        <authorList>
            <person name="Garwood T.J."/>
            <person name="Larsen P.A."/>
            <person name="Fountain-Jones N.M."/>
            <person name="Garbe J.R."/>
            <person name="Macchietto M.G."/>
            <person name="Kania S.A."/>
            <person name="Gerhold R.W."/>
            <person name="Richards J.E."/>
            <person name="Wolf T.M."/>
        </authorList>
    </citation>
    <scope>NUCLEOTIDE SEQUENCE</scope>
    <source>
        <strain evidence="1">MNPRO001-30</strain>
        <tissue evidence="1">Meninges</tissue>
    </source>
</reference>
<dbReference type="Proteomes" id="UP001196413">
    <property type="component" value="Unassembled WGS sequence"/>
</dbReference>
<organism evidence="1 2">
    <name type="scientific">Parelaphostrongylus tenuis</name>
    <name type="common">Meningeal worm</name>
    <dbReference type="NCBI Taxonomy" id="148309"/>
    <lineage>
        <taxon>Eukaryota</taxon>
        <taxon>Metazoa</taxon>
        <taxon>Ecdysozoa</taxon>
        <taxon>Nematoda</taxon>
        <taxon>Chromadorea</taxon>
        <taxon>Rhabditida</taxon>
        <taxon>Rhabditina</taxon>
        <taxon>Rhabditomorpha</taxon>
        <taxon>Strongyloidea</taxon>
        <taxon>Metastrongylidae</taxon>
        <taxon>Parelaphostrongylus</taxon>
    </lineage>
</organism>
<dbReference type="EMBL" id="JAHQIW010000438">
    <property type="protein sequence ID" value="KAJ1348138.1"/>
    <property type="molecule type" value="Genomic_DNA"/>
</dbReference>
<evidence type="ECO:0000313" key="1">
    <source>
        <dbReference type="EMBL" id="KAJ1348138.1"/>
    </source>
</evidence>
<comment type="caution">
    <text evidence="1">The sequence shown here is derived from an EMBL/GenBank/DDBJ whole genome shotgun (WGS) entry which is preliminary data.</text>
</comment>
<dbReference type="AlphaFoldDB" id="A0AAD5M192"/>
<protein>
    <submittedName>
        <fullName evidence="1">Uncharacterized protein</fullName>
    </submittedName>
</protein>
<sequence>SGPPSQLASFRVRIGTTPNHWDWLPTGEIINTKRYCERMDCCNRALSRRRRRNLITLQNNTACCQNEKEVDGAAQGVAASSAVQS</sequence>
<feature type="non-terminal residue" evidence="1">
    <location>
        <position position="1"/>
    </location>
</feature>
<proteinExistence type="predicted"/>